<dbReference type="Proteomes" id="UP001204562">
    <property type="component" value="Unassembled WGS sequence"/>
</dbReference>
<organism evidence="4 5">
    <name type="scientific">Intestinimonas massiliensis</name>
    <name type="common">ex Afouda et al. 2020</name>
    <dbReference type="NCBI Taxonomy" id="1673721"/>
    <lineage>
        <taxon>Bacteria</taxon>
        <taxon>Bacillati</taxon>
        <taxon>Bacillota</taxon>
        <taxon>Clostridia</taxon>
        <taxon>Eubacteriales</taxon>
        <taxon>Intestinimonas</taxon>
    </lineage>
</organism>
<evidence type="ECO:0000259" key="3">
    <source>
        <dbReference type="PROSITE" id="PS51272"/>
    </source>
</evidence>
<evidence type="ECO:0000313" key="4">
    <source>
        <dbReference type="EMBL" id="MCQ4769352.1"/>
    </source>
</evidence>
<feature type="signal peptide" evidence="2">
    <location>
        <begin position="1"/>
        <end position="23"/>
    </location>
</feature>
<dbReference type="AlphaFoldDB" id="A0AAW5JHR9"/>
<dbReference type="RefSeq" id="WP_256303142.1">
    <property type="nucleotide sequence ID" value="NZ_JANFYS010000003.1"/>
</dbReference>
<proteinExistence type="predicted"/>
<accession>A0AAW5JHR9</accession>
<protein>
    <submittedName>
        <fullName evidence="4">S-layer homology domain-containing protein</fullName>
    </submittedName>
</protein>
<keyword evidence="1" id="KW-0677">Repeat</keyword>
<evidence type="ECO:0000313" key="5">
    <source>
        <dbReference type="Proteomes" id="UP001204562"/>
    </source>
</evidence>
<evidence type="ECO:0000256" key="1">
    <source>
        <dbReference type="ARBA" id="ARBA00022737"/>
    </source>
</evidence>
<gene>
    <name evidence="4" type="ORF">NE579_02580</name>
</gene>
<name>A0AAW5JHR9_9FIRM</name>
<keyword evidence="2" id="KW-0732">Signal</keyword>
<feature type="domain" description="SLH" evidence="3">
    <location>
        <begin position="564"/>
        <end position="625"/>
    </location>
</feature>
<feature type="chain" id="PRO_5043879533" evidence="2">
    <location>
        <begin position="24"/>
        <end position="736"/>
    </location>
</feature>
<dbReference type="InterPro" id="IPR001119">
    <property type="entry name" value="SLH_dom"/>
</dbReference>
<reference evidence="4" key="1">
    <citation type="submission" date="2022-06" db="EMBL/GenBank/DDBJ databases">
        <title>Isolation of gut microbiota from human fecal samples.</title>
        <authorList>
            <person name="Pamer E.G."/>
            <person name="Barat B."/>
            <person name="Waligurski E."/>
            <person name="Medina S."/>
            <person name="Paddock L."/>
            <person name="Mostad J."/>
        </authorList>
    </citation>
    <scope>NUCLEOTIDE SEQUENCE</scope>
    <source>
        <strain evidence="4">DFI.9.91</strain>
    </source>
</reference>
<dbReference type="Pfam" id="PF16244">
    <property type="entry name" value="DUF4901"/>
    <property type="match status" value="1"/>
</dbReference>
<dbReference type="Pfam" id="PF00395">
    <property type="entry name" value="SLH"/>
    <property type="match status" value="2"/>
</dbReference>
<dbReference type="PROSITE" id="PS51272">
    <property type="entry name" value="SLH"/>
    <property type="match status" value="2"/>
</dbReference>
<dbReference type="EMBL" id="JANFYS010000003">
    <property type="protein sequence ID" value="MCQ4769352.1"/>
    <property type="molecule type" value="Genomic_DNA"/>
</dbReference>
<feature type="domain" description="SLH" evidence="3">
    <location>
        <begin position="679"/>
        <end position="736"/>
    </location>
</feature>
<comment type="caution">
    <text evidence="4">The sequence shown here is derived from an EMBL/GenBank/DDBJ whole genome shotgun (WGS) entry which is preliminary data.</text>
</comment>
<dbReference type="InterPro" id="IPR032599">
    <property type="entry name" value="YcdB/YcdC_rep_domain"/>
</dbReference>
<sequence length="736" mass="79273">MKRLLSLVLTLALLGALALPAAAEEDSDARLAAVTLRVKETLGIDTQVYDQFYGDLTENELAPAWYLSWSGEAGSLEITATEDGKILRYDRYDEDVSNRRDTLSLPEGDPVQAQAAAQAFLDRVLGEEESAELEPFDYGGWLGRTQYGYHGTVRLNGLPSPLSFSLYVRCSDNTVTSFYRDSLEGAYLGGIPAARFRTGAEAAKALLRDTLSLRLEYVRSEDGTAAVLRYLPNSTDEYYVDDVSGQLVDLTALYRELGRGGALLGDGNSAAAAEPEAAMDIDKSLTQAEQTGVEKLTGALSKEELDQRARAVSELGLTAYALAAASYQVERAGADEDALPADAKVTAQLTYARQTDQGVWWRHVTLDAKTGGLESVSSFMPWREDCRAAVSEAEAQKKAEAFLSKYRGELFGESAAYERDSGPAAWRIPDDAEPESWSFVYAQQVNGYFFPDNCLYAEIDSSDGSVSGFYQAWTEGIPFESPEGILGPQAALEAYLATFQLQGGYVAVPEKLDLSNPDYGPLAEMGFPYLSTLKLGYTLVSGGDPVLGIDAKTGKPVVHRYEQAAVQYGDLDAAPWAKPAVEALARYGVGYAGDSFAPTQALTQRDLVALLVSTQGYRVDPGALDDAGADDLYRTAYGMGLLTRAEREDGRLLTRLETAKLLLDAGGFGPAARLQGIYHTAFSDQADIPDGLLGYAALAQGLGMVRGDGSGRLNPNRTATRGEAAVMLYAFMGRAS</sequence>
<evidence type="ECO:0000256" key="2">
    <source>
        <dbReference type="SAM" id="SignalP"/>
    </source>
</evidence>